<organism evidence="2 3">
    <name type="scientific">Plakobranchus ocellatus</name>
    <dbReference type="NCBI Taxonomy" id="259542"/>
    <lineage>
        <taxon>Eukaryota</taxon>
        <taxon>Metazoa</taxon>
        <taxon>Spiralia</taxon>
        <taxon>Lophotrochozoa</taxon>
        <taxon>Mollusca</taxon>
        <taxon>Gastropoda</taxon>
        <taxon>Heterobranchia</taxon>
        <taxon>Euthyneura</taxon>
        <taxon>Panpulmonata</taxon>
        <taxon>Sacoglossa</taxon>
        <taxon>Placobranchoidea</taxon>
        <taxon>Plakobranchidae</taxon>
        <taxon>Plakobranchus</taxon>
    </lineage>
</organism>
<keyword evidence="3" id="KW-1185">Reference proteome</keyword>
<gene>
    <name evidence="2" type="ORF">PoB_002037100</name>
</gene>
<sequence length="149" mass="17314">MTFYTICSIVVFMGAFTYTQGCFMNCKPGQFFDVMRCRCLNITRKKSNNSTQTCKPLYCHVTFKPCVRYYLDKKGCRTCRCKCEDLRLNCPSGCKYGTELTKDEHDCEICVCKRFSICPKICDNYCLKKGGYKKFPYWCEACACLIPSY</sequence>
<evidence type="ECO:0000256" key="1">
    <source>
        <dbReference type="SAM" id="SignalP"/>
    </source>
</evidence>
<comment type="caution">
    <text evidence="2">The sequence shown here is derived from an EMBL/GenBank/DDBJ whole genome shotgun (WGS) entry which is preliminary data.</text>
</comment>
<evidence type="ECO:0000313" key="3">
    <source>
        <dbReference type="Proteomes" id="UP000735302"/>
    </source>
</evidence>
<dbReference type="EMBL" id="BLXT01002372">
    <property type="protein sequence ID" value="GFN93865.1"/>
    <property type="molecule type" value="Genomic_DNA"/>
</dbReference>
<proteinExistence type="predicted"/>
<protein>
    <submittedName>
        <fullName evidence="2">Cysteine-rich motor neuron 1 protein</fullName>
    </submittedName>
</protein>
<reference evidence="2 3" key="1">
    <citation type="journal article" date="2021" name="Elife">
        <title>Chloroplast acquisition without the gene transfer in kleptoplastic sea slugs, Plakobranchus ocellatus.</title>
        <authorList>
            <person name="Maeda T."/>
            <person name="Takahashi S."/>
            <person name="Yoshida T."/>
            <person name="Shimamura S."/>
            <person name="Takaki Y."/>
            <person name="Nagai Y."/>
            <person name="Toyoda A."/>
            <person name="Suzuki Y."/>
            <person name="Arimoto A."/>
            <person name="Ishii H."/>
            <person name="Satoh N."/>
            <person name="Nishiyama T."/>
            <person name="Hasebe M."/>
            <person name="Maruyama T."/>
            <person name="Minagawa J."/>
            <person name="Obokata J."/>
            <person name="Shigenobu S."/>
        </authorList>
    </citation>
    <scope>NUCLEOTIDE SEQUENCE [LARGE SCALE GENOMIC DNA]</scope>
</reference>
<dbReference type="Proteomes" id="UP000735302">
    <property type="component" value="Unassembled WGS sequence"/>
</dbReference>
<name>A0AAV3ZGU5_9GAST</name>
<feature type="signal peptide" evidence="1">
    <location>
        <begin position="1"/>
        <end position="21"/>
    </location>
</feature>
<dbReference type="AlphaFoldDB" id="A0AAV3ZGU5"/>
<accession>A0AAV3ZGU5</accession>
<keyword evidence="1" id="KW-0732">Signal</keyword>
<feature type="chain" id="PRO_5043808578" evidence="1">
    <location>
        <begin position="22"/>
        <end position="149"/>
    </location>
</feature>
<evidence type="ECO:0000313" key="2">
    <source>
        <dbReference type="EMBL" id="GFN93865.1"/>
    </source>
</evidence>